<dbReference type="STRING" id="5486.A0A367YLD9"/>
<comment type="caution">
    <text evidence="6">The sequence shown here is derived from an EMBL/GenBank/DDBJ whole genome shotgun (WGS) entry which is preliminary data.</text>
</comment>
<dbReference type="PRINTS" id="PR00069">
    <property type="entry name" value="ALDKETRDTASE"/>
</dbReference>
<evidence type="ECO:0000256" key="4">
    <source>
        <dbReference type="PIRSR" id="PIRSR000097-3"/>
    </source>
</evidence>
<dbReference type="GO" id="GO:0016616">
    <property type="term" value="F:oxidoreductase activity, acting on the CH-OH group of donors, NAD or NADP as acceptor"/>
    <property type="evidence" value="ECO:0007669"/>
    <property type="project" value="UniProtKB-ARBA"/>
</dbReference>
<dbReference type="InterPro" id="IPR018170">
    <property type="entry name" value="Aldo/ket_reductase_CS"/>
</dbReference>
<feature type="domain" description="NADP-dependent oxidoreductase" evidence="5">
    <location>
        <begin position="20"/>
        <end position="293"/>
    </location>
</feature>
<gene>
    <name evidence="6" type="primary">ARA1_0</name>
    <name evidence="6" type="ORF">Cantr_02749</name>
</gene>
<dbReference type="PIRSF" id="PIRSF000097">
    <property type="entry name" value="AKR"/>
    <property type="match status" value="1"/>
</dbReference>
<feature type="site" description="Lowers pKa of active site Tyr" evidence="4">
    <location>
        <position position="83"/>
    </location>
</feature>
<name>A0A367YLD9_9ASCO</name>
<evidence type="ECO:0000259" key="5">
    <source>
        <dbReference type="Pfam" id="PF00248"/>
    </source>
</evidence>
<evidence type="ECO:0000256" key="1">
    <source>
        <dbReference type="ARBA" id="ARBA00023002"/>
    </source>
</evidence>
<dbReference type="OrthoDB" id="416253at2759"/>
<dbReference type="SUPFAM" id="SSF51430">
    <property type="entry name" value="NAD(P)-linked oxidoreductase"/>
    <property type="match status" value="1"/>
</dbReference>
<dbReference type="Pfam" id="PF00248">
    <property type="entry name" value="Aldo_ket_red"/>
    <property type="match status" value="1"/>
</dbReference>
<organism evidence="6 7">
    <name type="scientific">Candida viswanathii</name>
    <dbReference type="NCBI Taxonomy" id="5486"/>
    <lineage>
        <taxon>Eukaryota</taxon>
        <taxon>Fungi</taxon>
        <taxon>Dikarya</taxon>
        <taxon>Ascomycota</taxon>
        <taxon>Saccharomycotina</taxon>
        <taxon>Pichiomycetes</taxon>
        <taxon>Debaryomycetaceae</taxon>
        <taxon>Candida/Lodderomyces clade</taxon>
        <taxon>Candida</taxon>
    </lineage>
</organism>
<evidence type="ECO:0000256" key="3">
    <source>
        <dbReference type="PIRSR" id="PIRSR000097-2"/>
    </source>
</evidence>
<evidence type="ECO:0000256" key="2">
    <source>
        <dbReference type="PIRSR" id="PIRSR000097-1"/>
    </source>
</evidence>
<keyword evidence="7" id="KW-1185">Reference proteome</keyword>
<evidence type="ECO:0000313" key="6">
    <source>
        <dbReference type="EMBL" id="RCK66686.1"/>
    </source>
</evidence>
<dbReference type="PANTHER" id="PTHR11732">
    <property type="entry name" value="ALDO/KETO REDUCTASE"/>
    <property type="match status" value="1"/>
</dbReference>
<feature type="binding site" evidence="3">
    <location>
        <position position="114"/>
    </location>
    <ligand>
        <name>substrate</name>
    </ligand>
</feature>
<accession>A0A367YLD9</accession>
<dbReference type="EMBL" id="QLNQ01000001">
    <property type="protein sequence ID" value="RCK66686.1"/>
    <property type="molecule type" value="Genomic_DNA"/>
</dbReference>
<sequence>MTLATEVDIPLNNGTKIPALGLGTVASNDPKDVKDQVKTAIKAGYRHIDTAWYYGTEKYVGEALKELFEEGVVKREGLHITTKVWPSFWHSPEKSLDQSLTDLGLDYVDLLLQHWPICLHGDKDTGLPKVPKDEKGELMYDDDPVTGTKFIDVYNAFEDILDNTSKVKSIGISNYSIPKLRELLPRIKKHAPVVNQIEYHPYLPQQDLIDYCAKNNIVVVCYSPVGSSGAPVLKNPLIKELAKKYEVSENEIVDAYHILNGRATLPRSSNLERIKTIIRLPQLTKEEMDELYQIGVKDPQRFICDPWGYGLGFRWWKGDTLSKTFD</sequence>
<protein>
    <submittedName>
        <fullName evidence="6">D-arabinose dehydrogenase [NAD(P)+] heavy chain</fullName>
    </submittedName>
</protein>
<dbReference type="Proteomes" id="UP000253472">
    <property type="component" value="Unassembled WGS sequence"/>
</dbReference>
<dbReference type="InterPro" id="IPR023210">
    <property type="entry name" value="NADP_OxRdtase_dom"/>
</dbReference>
<proteinExistence type="predicted"/>
<dbReference type="InterPro" id="IPR036812">
    <property type="entry name" value="NAD(P)_OxRdtase_dom_sf"/>
</dbReference>
<dbReference type="Gene3D" id="3.20.20.100">
    <property type="entry name" value="NADP-dependent oxidoreductase domain"/>
    <property type="match status" value="1"/>
</dbReference>
<evidence type="ECO:0000313" key="7">
    <source>
        <dbReference type="Proteomes" id="UP000253472"/>
    </source>
</evidence>
<keyword evidence="1" id="KW-0560">Oxidoreductase</keyword>
<feature type="active site" description="Proton donor" evidence="2">
    <location>
        <position position="54"/>
    </location>
</feature>
<reference evidence="6 7" key="1">
    <citation type="submission" date="2018-06" db="EMBL/GenBank/DDBJ databases">
        <title>Whole genome sequencing of Candida tropicalis (genome annotated by CSBL at Korea University).</title>
        <authorList>
            <person name="Ahn J."/>
        </authorList>
    </citation>
    <scope>NUCLEOTIDE SEQUENCE [LARGE SCALE GENOMIC DNA]</scope>
    <source>
        <strain evidence="6 7">ATCC 20962</strain>
    </source>
</reference>
<dbReference type="AlphaFoldDB" id="A0A367YLD9"/>
<dbReference type="InterPro" id="IPR020471">
    <property type="entry name" value="AKR"/>
</dbReference>
<dbReference type="PROSITE" id="PS00798">
    <property type="entry name" value="ALDOKETO_REDUCTASE_1"/>
    <property type="match status" value="1"/>
</dbReference>